<evidence type="ECO:0000256" key="1">
    <source>
        <dbReference type="ARBA" id="ARBA00023015"/>
    </source>
</evidence>
<dbReference type="EMBL" id="JBAPLU010000001">
    <property type="protein sequence ID" value="MEI4270397.1"/>
    <property type="molecule type" value="Genomic_DNA"/>
</dbReference>
<proteinExistence type="predicted"/>
<dbReference type="SMART" id="SM00347">
    <property type="entry name" value="HTH_MARR"/>
    <property type="match status" value="1"/>
</dbReference>
<reference evidence="5 6" key="1">
    <citation type="submission" date="2024-03" db="EMBL/GenBank/DDBJ databases">
        <title>Draft genome sequence of Klenkia sp. LSe6-5.</title>
        <authorList>
            <person name="Duangmal K."/>
            <person name="Chantavorakit T."/>
        </authorList>
    </citation>
    <scope>NUCLEOTIDE SEQUENCE [LARGE SCALE GENOMIC DNA]</scope>
    <source>
        <strain evidence="5 6">LSe6-5</strain>
    </source>
</reference>
<evidence type="ECO:0000256" key="2">
    <source>
        <dbReference type="ARBA" id="ARBA00023125"/>
    </source>
</evidence>
<name>A0ABU8DNJ7_9ACTN</name>
<comment type="caution">
    <text evidence="5">The sequence shown here is derived from an EMBL/GenBank/DDBJ whole genome shotgun (WGS) entry which is preliminary data.</text>
</comment>
<dbReference type="PRINTS" id="PR00598">
    <property type="entry name" value="HTHMARR"/>
</dbReference>
<dbReference type="RefSeq" id="WP_336402538.1">
    <property type="nucleotide sequence ID" value="NZ_JBAPLU010000001.1"/>
</dbReference>
<keyword evidence="3" id="KW-0804">Transcription</keyword>
<dbReference type="InterPro" id="IPR000835">
    <property type="entry name" value="HTH_MarR-typ"/>
</dbReference>
<dbReference type="PROSITE" id="PS50995">
    <property type="entry name" value="HTH_MARR_2"/>
    <property type="match status" value="1"/>
</dbReference>
<dbReference type="Pfam" id="PF12802">
    <property type="entry name" value="MarR_2"/>
    <property type="match status" value="1"/>
</dbReference>
<protein>
    <submittedName>
        <fullName evidence="5">MarR family transcriptional regulator</fullName>
    </submittedName>
</protein>
<evidence type="ECO:0000313" key="5">
    <source>
        <dbReference type="EMBL" id="MEI4270397.1"/>
    </source>
</evidence>
<dbReference type="InterPro" id="IPR052526">
    <property type="entry name" value="HTH-type_Bedaq_tolerance"/>
</dbReference>
<dbReference type="PROSITE" id="PS01117">
    <property type="entry name" value="HTH_MARR_1"/>
    <property type="match status" value="1"/>
</dbReference>
<feature type="domain" description="HTH marR-type" evidence="4">
    <location>
        <begin position="8"/>
        <end position="142"/>
    </location>
</feature>
<dbReference type="InterPro" id="IPR036390">
    <property type="entry name" value="WH_DNA-bd_sf"/>
</dbReference>
<keyword evidence="1" id="KW-0805">Transcription regulation</keyword>
<accession>A0ABU8DNJ7</accession>
<dbReference type="Proteomes" id="UP001361570">
    <property type="component" value="Unassembled WGS sequence"/>
</dbReference>
<gene>
    <name evidence="5" type="ORF">TEK04_01555</name>
</gene>
<keyword evidence="6" id="KW-1185">Reference proteome</keyword>
<dbReference type="InterPro" id="IPR036388">
    <property type="entry name" value="WH-like_DNA-bd_sf"/>
</dbReference>
<evidence type="ECO:0000256" key="3">
    <source>
        <dbReference type="ARBA" id="ARBA00023163"/>
    </source>
</evidence>
<evidence type="ECO:0000259" key="4">
    <source>
        <dbReference type="PROSITE" id="PS50995"/>
    </source>
</evidence>
<dbReference type="Gene3D" id="1.10.10.10">
    <property type="entry name" value="Winged helix-like DNA-binding domain superfamily/Winged helix DNA-binding domain"/>
    <property type="match status" value="1"/>
</dbReference>
<evidence type="ECO:0000313" key="6">
    <source>
        <dbReference type="Proteomes" id="UP001361570"/>
    </source>
</evidence>
<keyword evidence="2" id="KW-0238">DNA-binding</keyword>
<dbReference type="PANTHER" id="PTHR39515">
    <property type="entry name" value="CONSERVED PROTEIN"/>
    <property type="match status" value="1"/>
</dbReference>
<dbReference type="PANTHER" id="PTHR39515:SF2">
    <property type="entry name" value="HTH-TYPE TRANSCRIPTIONAL REGULATOR RV0880"/>
    <property type="match status" value="1"/>
</dbReference>
<dbReference type="InterPro" id="IPR023187">
    <property type="entry name" value="Tscrpt_reg_MarR-type_CS"/>
</dbReference>
<sequence>MQVAMHTAGRLSAGLGQLVRAGRQLSHRAAHELYGDLPGFGWALLAPLERDGEQRCSALAAAVGVDGSVVSRQVAALERDGYVVRRADPHDGRASLIGLSAAGTAALDRTREARSAWAQAALADWTEEEAETLCRLLERLVADLLPESAPDRPRPPVSAA</sequence>
<dbReference type="SUPFAM" id="SSF46785">
    <property type="entry name" value="Winged helix' DNA-binding domain"/>
    <property type="match status" value="1"/>
</dbReference>
<organism evidence="5 6">
    <name type="scientific">Klenkia sesuvii</name>
    <dbReference type="NCBI Taxonomy" id="3103137"/>
    <lineage>
        <taxon>Bacteria</taxon>
        <taxon>Bacillati</taxon>
        <taxon>Actinomycetota</taxon>
        <taxon>Actinomycetes</taxon>
        <taxon>Geodermatophilales</taxon>
        <taxon>Geodermatophilaceae</taxon>
        <taxon>Klenkia</taxon>
    </lineage>
</organism>